<proteinExistence type="predicted"/>
<evidence type="ECO:0000313" key="2">
    <source>
        <dbReference type="EMBL" id="SFB98233.1"/>
    </source>
</evidence>
<feature type="compositionally biased region" description="Basic and acidic residues" evidence="1">
    <location>
        <begin position="64"/>
        <end position="76"/>
    </location>
</feature>
<keyword evidence="3" id="KW-1185">Reference proteome</keyword>
<evidence type="ECO:0000313" key="3">
    <source>
        <dbReference type="Proteomes" id="UP000240042"/>
    </source>
</evidence>
<accession>A0A1I1FM93</accession>
<gene>
    <name evidence="2" type="ORF">SAMN02745150_01486</name>
</gene>
<sequence>MNRILILLALASCNLLSLDDEGIKINMAPKQASAQPSKNAKETKINSSETAGVEKVNRVVGIPNKEEGQNSEEKPTVIELSSVQPPRITPISQQEQEAQEKINQLWIQNLRSRENYFVYMEGLRDRTRFQEIDIKEDGSFEIQYITRGIDNVPNFYTVLYYHLIKVVSDSQAEYNVDIERKTMNRVVQMRAKRDTVLTIKPSDPSQFSGDIIGVSNIDEYKEQIEETYEFGGYGTLLYRRVPDEE</sequence>
<organism evidence="2 3">
    <name type="scientific">Brevinema andersonii</name>
    <dbReference type="NCBI Taxonomy" id="34097"/>
    <lineage>
        <taxon>Bacteria</taxon>
        <taxon>Pseudomonadati</taxon>
        <taxon>Spirochaetota</taxon>
        <taxon>Spirochaetia</taxon>
        <taxon>Brevinematales</taxon>
        <taxon>Brevinemataceae</taxon>
        <taxon>Brevinema</taxon>
    </lineage>
</organism>
<dbReference type="EMBL" id="FOKY01000039">
    <property type="protein sequence ID" value="SFB98233.1"/>
    <property type="molecule type" value="Genomic_DNA"/>
</dbReference>
<feature type="region of interest" description="Disordered" evidence="1">
    <location>
        <begin position="29"/>
        <end position="76"/>
    </location>
</feature>
<dbReference type="AlphaFoldDB" id="A0A1I1FM93"/>
<protein>
    <submittedName>
        <fullName evidence="2">Uncharacterized protein</fullName>
    </submittedName>
</protein>
<reference evidence="3" key="1">
    <citation type="submission" date="2016-10" db="EMBL/GenBank/DDBJ databases">
        <authorList>
            <person name="Varghese N."/>
            <person name="Submissions S."/>
        </authorList>
    </citation>
    <scope>NUCLEOTIDE SEQUENCE [LARGE SCALE GENOMIC DNA]</scope>
    <source>
        <strain evidence="3">ATCC 43811</strain>
    </source>
</reference>
<dbReference type="Proteomes" id="UP000240042">
    <property type="component" value="Unassembled WGS sequence"/>
</dbReference>
<dbReference type="RefSeq" id="WP_092320192.1">
    <property type="nucleotide sequence ID" value="NZ_FOKY01000039.1"/>
</dbReference>
<name>A0A1I1FM93_BREAD</name>
<evidence type="ECO:0000256" key="1">
    <source>
        <dbReference type="SAM" id="MobiDB-lite"/>
    </source>
</evidence>